<dbReference type="CDD" id="cd05236">
    <property type="entry name" value="FAR-N_SDR_e"/>
    <property type="match status" value="1"/>
</dbReference>
<keyword evidence="10" id="KW-0560">Oxidoreductase</keyword>
<evidence type="ECO:0000256" key="7">
    <source>
        <dbReference type="ARBA" id="ARBA00023098"/>
    </source>
</evidence>
<evidence type="ECO:0000256" key="9">
    <source>
        <dbReference type="ARBA" id="ARBA00052530"/>
    </source>
</evidence>
<keyword evidence="6 10" id="KW-1133">Transmembrane helix</keyword>
<feature type="domain" description="Fatty acyl-CoA reductase C-terminal" evidence="11">
    <location>
        <begin position="371"/>
        <end position="463"/>
    </location>
</feature>
<name>A0A9R1TV95_9HYME</name>
<dbReference type="GO" id="GO:0102965">
    <property type="term" value="F:alcohol-forming long-chain fatty acyl-CoA reductase activity"/>
    <property type="evidence" value="ECO:0007669"/>
    <property type="project" value="UniProtKB-EC"/>
</dbReference>
<dbReference type="GO" id="GO:0005777">
    <property type="term" value="C:peroxisome"/>
    <property type="evidence" value="ECO:0007669"/>
    <property type="project" value="TreeGrafter"/>
</dbReference>
<dbReference type="CDD" id="cd09071">
    <property type="entry name" value="FAR_C"/>
    <property type="match status" value="1"/>
</dbReference>
<organism evidence="13 14">
    <name type="scientific">Fopius arisanus</name>
    <dbReference type="NCBI Taxonomy" id="64838"/>
    <lineage>
        <taxon>Eukaryota</taxon>
        <taxon>Metazoa</taxon>
        <taxon>Ecdysozoa</taxon>
        <taxon>Arthropoda</taxon>
        <taxon>Hexapoda</taxon>
        <taxon>Insecta</taxon>
        <taxon>Pterygota</taxon>
        <taxon>Neoptera</taxon>
        <taxon>Endopterygota</taxon>
        <taxon>Hymenoptera</taxon>
        <taxon>Apocrita</taxon>
        <taxon>Ichneumonoidea</taxon>
        <taxon>Braconidae</taxon>
        <taxon>Opiinae</taxon>
        <taxon>Fopius</taxon>
    </lineage>
</organism>
<evidence type="ECO:0000256" key="10">
    <source>
        <dbReference type="RuleBase" id="RU363097"/>
    </source>
</evidence>
<dbReference type="GO" id="GO:0016020">
    <property type="term" value="C:membrane"/>
    <property type="evidence" value="ECO:0007669"/>
    <property type="project" value="UniProtKB-SubCell"/>
</dbReference>
<dbReference type="EC" id="1.2.1.84" evidence="10"/>
<evidence type="ECO:0000256" key="8">
    <source>
        <dbReference type="ARBA" id="ARBA00023136"/>
    </source>
</evidence>
<accession>A0A9R1TV95</accession>
<dbReference type="OrthoDB" id="429813at2759"/>
<feature type="transmembrane region" description="Helical" evidence="10">
    <location>
        <begin position="477"/>
        <end position="498"/>
    </location>
</feature>
<dbReference type="Proteomes" id="UP000694866">
    <property type="component" value="Unplaced"/>
</dbReference>
<feature type="domain" description="Thioester reductase (TE)" evidence="12">
    <location>
        <begin position="25"/>
        <end position="294"/>
    </location>
</feature>
<keyword evidence="7 10" id="KW-0443">Lipid metabolism</keyword>
<dbReference type="AlphaFoldDB" id="A0A9R1TV95"/>
<evidence type="ECO:0000256" key="2">
    <source>
        <dbReference type="ARBA" id="ARBA00005928"/>
    </source>
</evidence>
<keyword evidence="3 10" id="KW-0444">Lipid biosynthesis</keyword>
<keyword evidence="8 10" id="KW-0472">Membrane</keyword>
<dbReference type="SUPFAM" id="SSF51735">
    <property type="entry name" value="NAD(P)-binding Rossmann-fold domains"/>
    <property type="match status" value="1"/>
</dbReference>
<sequence length="531" mass="61025">MMASIKGNDGLSEIQSFYKGKTIFITGASGFMGKVLLEKLLYSCSDLDRIYILLRSKRGRTPEQRVEEMFKLPLFERLRKSQPDAINKVIALPGDVTLVNLGLTEAQRDLLAERVQIVYHSAATLKLEAKLKDAVEMNTIGTDSMLQLARRMKNLQVFVHVSTAFCHVDQDELHERVYDAPDDPHEVMRLVRWLKDDALDLITPKLLEPHPNTYTYSKRLAETLVANEYPNMPCVIARPSIVTPAWEEPLPGWVDSLNGPVGLIVGAGKGVIRSMHCNGNYHAEVVSVDFAINALIAIACKIGSTKNRDFRTPDMPVFNITQSRVVPVTWADVLEKGKSVAYEFPFDGAIWYPDGDIRSSKFIHNLVVFFFHIIPAYFIDFLMLIFRQKRFMVRIQRRISDGLEVLQYFTTRDWIFHNTNLLDLWDNMSSQDKALFNIDFLSINDLEYIKRIILGARQYCMKEKLEDLPKARLHLKFLYVIHLMAVYGFYYLVLSTIIKNFEFTRYCLDLVTEKMKYLPILGRFVDRAAPA</sequence>
<reference evidence="14" key="1">
    <citation type="submission" date="2025-08" db="UniProtKB">
        <authorList>
            <consortium name="RefSeq"/>
        </authorList>
    </citation>
    <scope>IDENTIFICATION</scope>
    <source>
        <strain evidence="14">USDA-PBARC FA_bdor</strain>
        <tissue evidence="14">Whole organism</tissue>
    </source>
</reference>
<keyword evidence="4 10" id="KW-0812">Transmembrane</keyword>
<evidence type="ECO:0000256" key="5">
    <source>
        <dbReference type="ARBA" id="ARBA00022857"/>
    </source>
</evidence>
<protein>
    <recommendedName>
        <fullName evidence="10">Fatty acyl-CoA reductase</fullName>
        <ecNumber evidence="10">1.2.1.84</ecNumber>
    </recommendedName>
</protein>
<feature type="transmembrane region" description="Helical" evidence="10">
    <location>
        <begin position="366"/>
        <end position="386"/>
    </location>
</feature>
<dbReference type="KEGG" id="fas:105274238"/>
<comment type="similarity">
    <text evidence="2 10">Belongs to the fatty acyl-CoA reductase family.</text>
</comment>
<evidence type="ECO:0000313" key="13">
    <source>
        <dbReference type="Proteomes" id="UP000694866"/>
    </source>
</evidence>
<dbReference type="InterPro" id="IPR026055">
    <property type="entry name" value="FAR"/>
</dbReference>
<gene>
    <name evidence="14" type="primary">LOC105274238</name>
</gene>
<dbReference type="PANTHER" id="PTHR11011:SF12">
    <property type="entry name" value="FATTY ACYL-COA REDUCTASE"/>
    <property type="match status" value="1"/>
</dbReference>
<dbReference type="InterPro" id="IPR033640">
    <property type="entry name" value="FAR_C"/>
</dbReference>
<comment type="catalytic activity">
    <reaction evidence="9 10">
        <text>a long-chain fatty acyl-CoA + 2 NADPH + 2 H(+) = a long-chain primary fatty alcohol + 2 NADP(+) + CoA</text>
        <dbReference type="Rhea" id="RHEA:52716"/>
        <dbReference type="ChEBI" id="CHEBI:15378"/>
        <dbReference type="ChEBI" id="CHEBI:57287"/>
        <dbReference type="ChEBI" id="CHEBI:57783"/>
        <dbReference type="ChEBI" id="CHEBI:58349"/>
        <dbReference type="ChEBI" id="CHEBI:77396"/>
        <dbReference type="ChEBI" id="CHEBI:83139"/>
        <dbReference type="EC" id="1.2.1.84"/>
    </reaction>
</comment>
<dbReference type="GO" id="GO:0035336">
    <property type="term" value="P:long-chain fatty-acyl-CoA metabolic process"/>
    <property type="evidence" value="ECO:0007669"/>
    <property type="project" value="TreeGrafter"/>
</dbReference>
<dbReference type="Pfam" id="PF07993">
    <property type="entry name" value="NAD_binding_4"/>
    <property type="match status" value="1"/>
</dbReference>
<proteinExistence type="inferred from homology"/>
<keyword evidence="13" id="KW-1185">Reference proteome</keyword>
<dbReference type="GO" id="GO:0080019">
    <property type="term" value="F:alcohol-forming very long-chain fatty acyl-CoA reductase activity"/>
    <property type="evidence" value="ECO:0007669"/>
    <property type="project" value="InterPro"/>
</dbReference>
<comment type="function">
    <text evidence="10">Catalyzes the reduction of fatty acyl-CoA to fatty alcohols.</text>
</comment>
<dbReference type="InterPro" id="IPR036291">
    <property type="entry name" value="NAD(P)-bd_dom_sf"/>
</dbReference>
<dbReference type="PANTHER" id="PTHR11011">
    <property type="entry name" value="MALE STERILITY PROTEIN 2-RELATED"/>
    <property type="match status" value="1"/>
</dbReference>
<comment type="subcellular location">
    <subcellularLocation>
        <location evidence="1">Membrane</location>
        <topology evidence="1">Multi-pass membrane protein</topology>
    </subcellularLocation>
</comment>
<dbReference type="Gene3D" id="3.40.50.720">
    <property type="entry name" value="NAD(P)-binding Rossmann-like Domain"/>
    <property type="match status" value="1"/>
</dbReference>
<evidence type="ECO:0000259" key="11">
    <source>
        <dbReference type="Pfam" id="PF03015"/>
    </source>
</evidence>
<evidence type="ECO:0000256" key="1">
    <source>
        <dbReference type="ARBA" id="ARBA00004141"/>
    </source>
</evidence>
<evidence type="ECO:0000313" key="14">
    <source>
        <dbReference type="RefSeq" id="XP_011315468.1"/>
    </source>
</evidence>
<dbReference type="FunFam" id="3.40.50.720:FF:000143">
    <property type="entry name" value="Fatty acyl-CoA reductase"/>
    <property type="match status" value="1"/>
</dbReference>
<evidence type="ECO:0000256" key="4">
    <source>
        <dbReference type="ARBA" id="ARBA00022692"/>
    </source>
</evidence>
<evidence type="ECO:0000259" key="12">
    <source>
        <dbReference type="Pfam" id="PF07993"/>
    </source>
</evidence>
<dbReference type="InterPro" id="IPR013120">
    <property type="entry name" value="FAR_NAD-bd"/>
</dbReference>
<dbReference type="GeneID" id="105274238"/>
<evidence type="ECO:0000256" key="6">
    <source>
        <dbReference type="ARBA" id="ARBA00022989"/>
    </source>
</evidence>
<dbReference type="Pfam" id="PF03015">
    <property type="entry name" value="Sterile"/>
    <property type="match status" value="1"/>
</dbReference>
<dbReference type="RefSeq" id="XP_011315468.1">
    <property type="nucleotide sequence ID" value="XM_011317166.1"/>
</dbReference>
<keyword evidence="5 10" id="KW-0521">NADP</keyword>
<evidence type="ECO:0000256" key="3">
    <source>
        <dbReference type="ARBA" id="ARBA00022516"/>
    </source>
</evidence>